<accession>A0A0E9XRQ7</accession>
<name>A0A0E9XRQ7_ANGAN</name>
<organism evidence="1">
    <name type="scientific">Anguilla anguilla</name>
    <name type="common">European freshwater eel</name>
    <name type="synonym">Muraena anguilla</name>
    <dbReference type="NCBI Taxonomy" id="7936"/>
    <lineage>
        <taxon>Eukaryota</taxon>
        <taxon>Metazoa</taxon>
        <taxon>Chordata</taxon>
        <taxon>Craniata</taxon>
        <taxon>Vertebrata</taxon>
        <taxon>Euteleostomi</taxon>
        <taxon>Actinopterygii</taxon>
        <taxon>Neopterygii</taxon>
        <taxon>Teleostei</taxon>
        <taxon>Anguilliformes</taxon>
        <taxon>Anguillidae</taxon>
        <taxon>Anguilla</taxon>
    </lineage>
</organism>
<reference evidence="1" key="1">
    <citation type="submission" date="2014-11" db="EMBL/GenBank/DDBJ databases">
        <authorList>
            <person name="Amaro Gonzalez C."/>
        </authorList>
    </citation>
    <scope>NUCLEOTIDE SEQUENCE</scope>
</reference>
<reference evidence="1" key="2">
    <citation type="journal article" date="2015" name="Fish Shellfish Immunol.">
        <title>Early steps in the European eel (Anguilla anguilla)-Vibrio vulnificus interaction in the gills: Role of the RtxA13 toxin.</title>
        <authorList>
            <person name="Callol A."/>
            <person name="Pajuelo D."/>
            <person name="Ebbesson L."/>
            <person name="Teles M."/>
            <person name="MacKenzie S."/>
            <person name="Amaro C."/>
        </authorList>
    </citation>
    <scope>NUCLEOTIDE SEQUENCE</scope>
</reference>
<evidence type="ECO:0000313" key="1">
    <source>
        <dbReference type="EMBL" id="JAI05122.1"/>
    </source>
</evidence>
<protein>
    <submittedName>
        <fullName evidence="1">Uncharacterized protein</fullName>
    </submittedName>
</protein>
<dbReference type="AlphaFoldDB" id="A0A0E9XRQ7"/>
<dbReference type="EMBL" id="GBXM01003456">
    <property type="protein sequence ID" value="JAI05122.1"/>
    <property type="molecule type" value="Transcribed_RNA"/>
</dbReference>
<proteinExistence type="predicted"/>
<sequence>MRRQLCRWGDCPPCYSVWVCPDSMWPLMEVLLQQKLVSLCATAK</sequence>